<comment type="similarity">
    <text evidence="1">Belongs to the sigma-70 factor family. ECF subfamily.</text>
</comment>
<dbReference type="InterPro" id="IPR046531">
    <property type="entry name" value="DUF6596"/>
</dbReference>
<dbReference type="InterPro" id="IPR007627">
    <property type="entry name" value="RNA_pol_sigma70_r2"/>
</dbReference>
<name>A0A1Q5PV12_9ACTO</name>
<evidence type="ECO:0000313" key="9">
    <source>
        <dbReference type="Proteomes" id="UP000185612"/>
    </source>
</evidence>
<dbReference type="NCBIfam" id="TIGR02937">
    <property type="entry name" value="sigma70-ECF"/>
    <property type="match status" value="1"/>
</dbReference>
<dbReference type="Gene3D" id="1.10.10.10">
    <property type="entry name" value="Winged helix-like DNA-binding domain superfamily/Winged helix DNA-binding domain"/>
    <property type="match status" value="1"/>
</dbReference>
<evidence type="ECO:0000256" key="2">
    <source>
        <dbReference type="ARBA" id="ARBA00023015"/>
    </source>
</evidence>
<dbReference type="RefSeq" id="WP_073825083.1">
    <property type="nucleotide sequence ID" value="NZ_MQVS01000008.1"/>
</dbReference>
<reference evidence="9" key="1">
    <citation type="submission" date="2016-12" db="EMBL/GenBank/DDBJ databases">
        <authorList>
            <person name="Meng X."/>
        </authorList>
    </citation>
    <scope>NUCLEOTIDE SEQUENCE [LARGE SCALE GENOMIC DNA]</scope>
    <source>
        <strain evidence="9">DSM 20732</strain>
    </source>
</reference>
<feature type="domain" description="DUF6596" evidence="7">
    <location>
        <begin position="168"/>
        <end position="268"/>
    </location>
</feature>
<evidence type="ECO:0000256" key="1">
    <source>
        <dbReference type="ARBA" id="ARBA00010641"/>
    </source>
</evidence>
<keyword evidence="2" id="KW-0805">Transcription regulation</keyword>
<evidence type="ECO:0000259" key="5">
    <source>
        <dbReference type="Pfam" id="PF04542"/>
    </source>
</evidence>
<dbReference type="PANTHER" id="PTHR47756:SF2">
    <property type="entry name" value="BLL6612 PROTEIN"/>
    <property type="match status" value="1"/>
</dbReference>
<dbReference type="InParanoid" id="A0A1Q5PV12"/>
<dbReference type="AlphaFoldDB" id="A0A1Q5PV12"/>
<dbReference type="STRING" id="52770.BSZ40_08085"/>
<dbReference type="InterPro" id="IPR013249">
    <property type="entry name" value="RNA_pol_sigma70_r4_t2"/>
</dbReference>
<sequence>METLEEAYRRCRPHVLAATARLTHDLDLAEECVQEACMRALTSWREQVPANPAAWLTTTARNLAIDRLRREATWRRKLPLLVVDTEPDDEPGLDLLRLMFVCCHPALAPPARLALTLRLLGGLSVEEIAAGLLVRPATVAARITRAKRKIAAAGLPFVVPSGPELTHRLDDVLAVIYLIHTAGHAPADGQTAVRGDLAAKARELARLLVGCLPESAEAVGLLALCLLDDARAPGRHHPEAGMVLLADQDRSGWDPALRLAGLATATRALRLGISAGQLGRYTLQAAISGVHAQAPNAAATNWDAILTLYDGLLRVWPNPVVALNRLAAASLAPGADLAAILAELDQLAASSALRDYRYLAATRADLLRRLGRRTEAASAYTQALSLTRNGAERGFLQRRLAEVTAPGSVSD</sequence>
<dbReference type="GO" id="GO:0016987">
    <property type="term" value="F:sigma factor activity"/>
    <property type="evidence" value="ECO:0007669"/>
    <property type="project" value="UniProtKB-KW"/>
</dbReference>
<keyword evidence="3" id="KW-0731">Sigma factor</keyword>
<gene>
    <name evidence="8" type="ORF">BSZ40_08085</name>
</gene>
<dbReference type="Pfam" id="PF20239">
    <property type="entry name" value="DUF6596"/>
    <property type="match status" value="1"/>
</dbReference>
<evidence type="ECO:0000256" key="4">
    <source>
        <dbReference type="ARBA" id="ARBA00023163"/>
    </source>
</evidence>
<keyword evidence="4" id="KW-0804">Transcription</keyword>
<dbReference type="InterPro" id="IPR036388">
    <property type="entry name" value="WH-like_DNA-bd_sf"/>
</dbReference>
<dbReference type="Proteomes" id="UP000185612">
    <property type="component" value="Unassembled WGS sequence"/>
</dbReference>
<dbReference type="GO" id="GO:0003677">
    <property type="term" value="F:DNA binding"/>
    <property type="evidence" value="ECO:0007669"/>
    <property type="project" value="InterPro"/>
</dbReference>
<dbReference type="InterPro" id="IPR013325">
    <property type="entry name" value="RNA_pol_sigma_r2"/>
</dbReference>
<dbReference type="Gene3D" id="1.10.1740.10">
    <property type="match status" value="1"/>
</dbReference>
<evidence type="ECO:0000259" key="7">
    <source>
        <dbReference type="Pfam" id="PF20239"/>
    </source>
</evidence>
<accession>A0A1Q5PV12</accession>
<evidence type="ECO:0000313" key="8">
    <source>
        <dbReference type="EMBL" id="OKL51260.1"/>
    </source>
</evidence>
<dbReference type="EMBL" id="MQVS01000008">
    <property type="protein sequence ID" value="OKL51260.1"/>
    <property type="molecule type" value="Genomic_DNA"/>
</dbReference>
<dbReference type="SUPFAM" id="SSF88946">
    <property type="entry name" value="Sigma2 domain of RNA polymerase sigma factors"/>
    <property type="match status" value="1"/>
</dbReference>
<dbReference type="Pfam" id="PF04542">
    <property type="entry name" value="Sigma70_r2"/>
    <property type="match status" value="1"/>
</dbReference>
<dbReference type="Pfam" id="PF08281">
    <property type="entry name" value="Sigma70_r4_2"/>
    <property type="match status" value="1"/>
</dbReference>
<dbReference type="InterPro" id="IPR013324">
    <property type="entry name" value="RNA_pol_sigma_r3/r4-like"/>
</dbReference>
<feature type="domain" description="RNA polymerase sigma-70 region 2" evidence="5">
    <location>
        <begin position="8"/>
        <end position="72"/>
    </location>
</feature>
<evidence type="ECO:0000256" key="3">
    <source>
        <dbReference type="ARBA" id="ARBA00023082"/>
    </source>
</evidence>
<evidence type="ECO:0000259" key="6">
    <source>
        <dbReference type="Pfam" id="PF08281"/>
    </source>
</evidence>
<dbReference type="SUPFAM" id="SSF88659">
    <property type="entry name" value="Sigma3 and sigma4 domains of RNA polymerase sigma factors"/>
    <property type="match status" value="1"/>
</dbReference>
<dbReference type="OrthoDB" id="9780299at2"/>
<protein>
    <submittedName>
        <fullName evidence="8">RNA polymerase subunit sigma-24</fullName>
    </submittedName>
</protein>
<dbReference type="GO" id="GO:0006352">
    <property type="term" value="P:DNA-templated transcription initiation"/>
    <property type="evidence" value="ECO:0007669"/>
    <property type="project" value="InterPro"/>
</dbReference>
<dbReference type="PANTHER" id="PTHR47756">
    <property type="entry name" value="BLL6612 PROTEIN-RELATED"/>
    <property type="match status" value="1"/>
</dbReference>
<organism evidence="8 9">
    <name type="scientific">Buchananella hordeovulneris</name>
    <dbReference type="NCBI Taxonomy" id="52770"/>
    <lineage>
        <taxon>Bacteria</taxon>
        <taxon>Bacillati</taxon>
        <taxon>Actinomycetota</taxon>
        <taxon>Actinomycetes</taxon>
        <taxon>Actinomycetales</taxon>
        <taxon>Actinomycetaceae</taxon>
        <taxon>Buchananella</taxon>
    </lineage>
</organism>
<comment type="caution">
    <text evidence="8">The sequence shown here is derived from an EMBL/GenBank/DDBJ whole genome shotgun (WGS) entry which is preliminary data.</text>
</comment>
<keyword evidence="9" id="KW-1185">Reference proteome</keyword>
<proteinExistence type="inferred from homology"/>
<dbReference type="InterPro" id="IPR014284">
    <property type="entry name" value="RNA_pol_sigma-70_dom"/>
</dbReference>
<feature type="domain" description="RNA polymerase sigma factor 70 region 4 type 2" evidence="6">
    <location>
        <begin position="99"/>
        <end position="150"/>
    </location>
</feature>